<dbReference type="InterPro" id="IPR005149">
    <property type="entry name" value="Tscrpt_reg_PadR_N"/>
</dbReference>
<keyword evidence="3" id="KW-1185">Reference proteome</keyword>
<accession>A0ABS9TDZ2</accession>
<dbReference type="InterPro" id="IPR036388">
    <property type="entry name" value="WH-like_DNA-bd_sf"/>
</dbReference>
<gene>
    <name evidence="2" type="ORF">MMF94_13785</name>
</gene>
<dbReference type="Pfam" id="PF03551">
    <property type="entry name" value="PadR"/>
    <property type="match status" value="1"/>
</dbReference>
<name>A0ABS9TDZ2_9PSEU</name>
<evidence type="ECO:0000313" key="3">
    <source>
        <dbReference type="Proteomes" id="UP001299970"/>
    </source>
</evidence>
<feature type="domain" description="Transcription regulator PadR N-terminal" evidence="1">
    <location>
        <begin position="10"/>
        <end position="85"/>
    </location>
</feature>
<dbReference type="SUPFAM" id="SSF46785">
    <property type="entry name" value="Winged helix' DNA-binding domain"/>
    <property type="match status" value="1"/>
</dbReference>
<dbReference type="Gene3D" id="1.10.10.10">
    <property type="entry name" value="Winged helix-like DNA-binding domain superfamily/Winged helix DNA-binding domain"/>
    <property type="match status" value="1"/>
</dbReference>
<dbReference type="EMBL" id="JAKXMK010000011">
    <property type="protein sequence ID" value="MCH6166754.1"/>
    <property type="molecule type" value="Genomic_DNA"/>
</dbReference>
<evidence type="ECO:0000313" key="2">
    <source>
        <dbReference type="EMBL" id="MCH6166754.1"/>
    </source>
</evidence>
<comment type="caution">
    <text evidence="2">The sequence shown here is derived from an EMBL/GenBank/DDBJ whole genome shotgun (WGS) entry which is preliminary data.</text>
</comment>
<dbReference type="RefSeq" id="WP_241036792.1">
    <property type="nucleotide sequence ID" value="NZ_BAAAJF010000036.1"/>
</dbReference>
<dbReference type="InterPro" id="IPR036390">
    <property type="entry name" value="WH_DNA-bd_sf"/>
</dbReference>
<evidence type="ECO:0000259" key="1">
    <source>
        <dbReference type="Pfam" id="PF03551"/>
    </source>
</evidence>
<reference evidence="2 3" key="1">
    <citation type="submission" date="2022-03" db="EMBL/GenBank/DDBJ databases">
        <title>Pseudonocardia alaer sp. nov., a novel actinomycete isolated from reed forest soil.</title>
        <authorList>
            <person name="Wang L."/>
        </authorList>
    </citation>
    <scope>NUCLEOTIDE SEQUENCE [LARGE SCALE GENOMIC DNA]</scope>
    <source>
        <strain evidence="2 3">Y-16303</strain>
    </source>
</reference>
<organism evidence="2 3">
    <name type="scientific">Pseudonocardia alaniniphila</name>
    <dbReference type="NCBI Taxonomy" id="75291"/>
    <lineage>
        <taxon>Bacteria</taxon>
        <taxon>Bacillati</taxon>
        <taxon>Actinomycetota</taxon>
        <taxon>Actinomycetes</taxon>
        <taxon>Pseudonocardiales</taxon>
        <taxon>Pseudonocardiaceae</taxon>
        <taxon>Pseudonocardia</taxon>
    </lineage>
</organism>
<protein>
    <submittedName>
        <fullName evidence="2">PadR family transcriptional regulator</fullName>
    </submittedName>
</protein>
<proteinExistence type="predicted"/>
<dbReference type="Proteomes" id="UP001299970">
    <property type="component" value="Unassembled WGS sequence"/>
</dbReference>
<sequence>MHLGLAEWIVLSVIDERPVHGFAVAALTARDGELGRVWHLPRPVVYRALGRLLEAEMVRPDAVESEAGPQRTVYASTPLGHREAEKWLQTPVEHVREMRSHFLVKLALLDRRRGDPAPVLAQQRETLATIARALDSEAARHTGFDAVLFSWRRATTASALDFVEDLSRASTTR</sequence>